<dbReference type="GO" id="GO:0005829">
    <property type="term" value="C:cytosol"/>
    <property type="evidence" value="ECO:0007669"/>
    <property type="project" value="TreeGrafter"/>
</dbReference>
<keyword evidence="8" id="KW-1185">Reference proteome</keyword>
<evidence type="ECO:0000256" key="3">
    <source>
        <dbReference type="ARBA" id="ARBA00022490"/>
    </source>
</evidence>
<dbReference type="InterPro" id="IPR037150">
    <property type="entry name" value="H-NS_C_dom_sf"/>
</dbReference>
<evidence type="ECO:0000313" key="7">
    <source>
        <dbReference type="EMBL" id="NML24424.1"/>
    </source>
</evidence>
<feature type="domain" description="DNA-binding protein H-NS-like C-terminal" evidence="6">
    <location>
        <begin position="65"/>
        <end position="110"/>
    </location>
</feature>
<dbReference type="AlphaFoldDB" id="A0A848FZB8"/>
<evidence type="ECO:0000256" key="2">
    <source>
        <dbReference type="ARBA" id="ARBA00010610"/>
    </source>
</evidence>
<dbReference type="GO" id="GO:0003681">
    <property type="term" value="F:bent DNA binding"/>
    <property type="evidence" value="ECO:0007669"/>
    <property type="project" value="TreeGrafter"/>
</dbReference>
<keyword evidence="4" id="KW-0238">DNA-binding</keyword>
<evidence type="ECO:0000313" key="8">
    <source>
        <dbReference type="Proteomes" id="UP000580043"/>
    </source>
</evidence>
<comment type="caution">
    <text evidence="7">The sequence shown here is derived from an EMBL/GenBank/DDBJ whole genome shotgun (WGS) entry which is preliminary data.</text>
</comment>
<comment type="similarity">
    <text evidence="2">Belongs to the histone-like protein H-NS family.</text>
</comment>
<dbReference type="Pfam" id="PF00816">
    <property type="entry name" value="Histone_HNS"/>
    <property type="match status" value="1"/>
</dbReference>
<feature type="region of interest" description="Disordered" evidence="5">
    <location>
        <begin position="1"/>
        <end position="20"/>
    </location>
</feature>
<dbReference type="GO" id="GO:0000976">
    <property type="term" value="F:transcription cis-regulatory region binding"/>
    <property type="evidence" value="ECO:0007669"/>
    <property type="project" value="TreeGrafter"/>
</dbReference>
<dbReference type="PANTHER" id="PTHR38097">
    <property type="match status" value="1"/>
</dbReference>
<dbReference type="GO" id="GO:0032993">
    <property type="term" value="C:protein-DNA complex"/>
    <property type="evidence" value="ECO:0007669"/>
    <property type="project" value="TreeGrafter"/>
</dbReference>
<evidence type="ECO:0000256" key="5">
    <source>
        <dbReference type="SAM" id="MobiDB-lite"/>
    </source>
</evidence>
<evidence type="ECO:0000256" key="1">
    <source>
        <dbReference type="ARBA" id="ARBA00004453"/>
    </source>
</evidence>
<evidence type="ECO:0000256" key="4">
    <source>
        <dbReference type="ARBA" id="ARBA00023125"/>
    </source>
</evidence>
<evidence type="ECO:0000259" key="6">
    <source>
        <dbReference type="SMART" id="SM00528"/>
    </source>
</evidence>
<dbReference type="GO" id="GO:0009295">
    <property type="term" value="C:nucleoid"/>
    <property type="evidence" value="ECO:0007669"/>
    <property type="project" value="UniProtKB-SubCell"/>
</dbReference>
<feature type="compositionally biased region" description="Basic and acidic residues" evidence="5">
    <location>
        <begin position="58"/>
        <end position="69"/>
    </location>
</feature>
<dbReference type="SMART" id="SM00528">
    <property type="entry name" value="HNS"/>
    <property type="match status" value="1"/>
</dbReference>
<dbReference type="GO" id="GO:0003680">
    <property type="term" value="F:minor groove of adenine-thymine-rich DNA binding"/>
    <property type="evidence" value="ECO:0007669"/>
    <property type="project" value="TreeGrafter"/>
</dbReference>
<comment type="subcellular location">
    <subcellularLocation>
        <location evidence="1">Cytoplasm</location>
        <location evidence="1">Nucleoid</location>
    </subcellularLocation>
</comment>
<dbReference type="EMBL" id="JABBGA010000001">
    <property type="protein sequence ID" value="NML24424.1"/>
    <property type="molecule type" value="Genomic_DNA"/>
</dbReference>
<feature type="compositionally biased region" description="Basic and acidic residues" evidence="5">
    <location>
        <begin position="1"/>
        <end position="18"/>
    </location>
</feature>
<keyword evidence="3" id="KW-0963">Cytoplasm</keyword>
<proteinExistence type="inferred from homology"/>
<sequence>MHDLDQKKAELKKAKDDASAQALKRIVDELNGLGFSKEELANALGMTVKPNSGISKKVRGERGSAEAKVKGNPKYQNPDDHDQTWTGMGRQPGWIKAHLQSGGSLESLLIKS</sequence>
<feature type="region of interest" description="Disordered" evidence="5">
    <location>
        <begin position="51"/>
        <end position="90"/>
    </location>
</feature>
<organism evidence="7 8">
    <name type="scientific">Zoogloea dura</name>
    <dbReference type="NCBI Taxonomy" id="2728840"/>
    <lineage>
        <taxon>Bacteria</taxon>
        <taxon>Pseudomonadati</taxon>
        <taxon>Pseudomonadota</taxon>
        <taxon>Betaproteobacteria</taxon>
        <taxon>Rhodocyclales</taxon>
        <taxon>Zoogloeaceae</taxon>
        <taxon>Zoogloea</taxon>
    </lineage>
</organism>
<dbReference type="InterPro" id="IPR027444">
    <property type="entry name" value="H-NS_C_dom"/>
</dbReference>
<reference evidence="7 8" key="1">
    <citation type="submission" date="2020-04" db="EMBL/GenBank/DDBJ databases">
        <title>Zoogloea sp. G-4-1-14 isolated from soil.</title>
        <authorList>
            <person name="Dahal R.H."/>
        </authorList>
    </citation>
    <scope>NUCLEOTIDE SEQUENCE [LARGE SCALE GENOMIC DNA]</scope>
    <source>
        <strain evidence="7 8">G-4-1-14</strain>
    </source>
</reference>
<protein>
    <submittedName>
        <fullName evidence="7">H-NS histone family protein</fullName>
    </submittedName>
</protein>
<gene>
    <name evidence="7" type="ORF">HHL15_01595</name>
</gene>
<dbReference type="Gene3D" id="4.10.430.10">
    <property type="entry name" value="Histone-like protein H-NS, C-terminal domain"/>
    <property type="match status" value="1"/>
</dbReference>
<dbReference type="SUPFAM" id="SSF81273">
    <property type="entry name" value="H-NS histone-like proteins"/>
    <property type="match status" value="1"/>
</dbReference>
<accession>A0A848FZB8</accession>
<dbReference type="Proteomes" id="UP000580043">
    <property type="component" value="Unassembled WGS sequence"/>
</dbReference>
<name>A0A848FZB8_9RHOO</name>
<dbReference type="PANTHER" id="PTHR38097:SF2">
    <property type="entry name" value="DNA-BINDING PROTEIN STPA"/>
    <property type="match status" value="1"/>
</dbReference>
<dbReference type="GO" id="GO:0001217">
    <property type="term" value="F:DNA-binding transcription repressor activity"/>
    <property type="evidence" value="ECO:0007669"/>
    <property type="project" value="TreeGrafter"/>
</dbReference>